<accession>A0ABM1A409</accession>
<evidence type="ECO:0000313" key="2">
    <source>
        <dbReference type="RefSeq" id="XP_012940371.2"/>
    </source>
</evidence>
<proteinExistence type="predicted"/>
<keyword evidence="1" id="KW-1185">Reference proteome</keyword>
<name>A0ABM1A409_APLCA</name>
<dbReference type="Proteomes" id="UP000694888">
    <property type="component" value="Unplaced"/>
</dbReference>
<organism evidence="1 2">
    <name type="scientific">Aplysia californica</name>
    <name type="common">California sea hare</name>
    <dbReference type="NCBI Taxonomy" id="6500"/>
    <lineage>
        <taxon>Eukaryota</taxon>
        <taxon>Metazoa</taxon>
        <taxon>Spiralia</taxon>
        <taxon>Lophotrochozoa</taxon>
        <taxon>Mollusca</taxon>
        <taxon>Gastropoda</taxon>
        <taxon>Heterobranchia</taxon>
        <taxon>Euthyneura</taxon>
        <taxon>Tectipleura</taxon>
        <taxon>Aplysiida</taxon>
        <taxon>Aplysioidea</taxon>
        <taxon>Aplysiidae</taxon>
        <taxon>Aplysia</taxon>
    </lineage>
</organism>
<reference evidence="2" key="1">
    <citation type="submission" date="2025-08" db="UniProtKB">
        <authorList>
            <consortium name="RefSeq"/>
        </authorList>
    </citation>
    <scope>IDENTIFICATION</scope>
</reference>
<protein>
    <submittedName>
        <fullName evidence="2">Uncharacterized protein LOC101851131</fullName>
    </submittedName>
</protein>
<gene>
    <name evidence="2" type="primary">LOC101851131</name>
</gene>
<dbReference type="GeneID" id="101851131"/>
<dbReference type="RefSeq" id="XP_012940371.2">
    <property type="nucleotide sequence ID" value="XM_013084917.2"/>
</dbReference>
<sequence length="182" mass="20504">MVPKVENIISHLWEVMLRSEVMGQRIKKVLKRDIALATAKISARAVAGLLLDGRDCSIVFKSDFNQSESDNRNLNVKVSEVRKNPYTYGDDDSSRDISPPVLSLRVEDEEGHLRSPGKELTFNITRPISKDSIGIFSVNKTRQGEEGLCHHKFQLKKDSEAILVYVDIGNKAANLIGYFRFV</sequence>
<evidence type="ECO:0000313" key="1">
    <source>
        <dbReference type="Proteomes" id="UP000694888"/>
    </source>
</evidence>